<reference evidence="1 2" key="1">
    <citation type="submission" date="2020-04" db="EMBL/GenBank/DDBJ databases">
        <title>Nesterenkonia sp. nov., isolated from marine sediment.</title>
        <authorList>
            <person name="Zhang G."/>
        </authorList>
    </citation>
    <scope>NUCLEOTIDE SEQUENCE [LARGE SCALE GENOMIC DNA]</scope>
    <source>
        <strain evidence="1 2">MY13</strain>
    </source>
</reference>
<evidence type="ECO:0000313" key="1">
    <source>
        <dbReference type="EMBL" id="NLS09147.1"/>
    </source>
</evidence>
<dbReference type="Proteomes" id="UP000523139">
    <property type="component" value="Unassembled WGS sequence"/>
</dbReference>
<organism evidence="1 2">
    <name type="scientific">Nesterenkonia sedimenti</name>
    <dbReference type="NCBI Taxonomy" id="1463632"/>
    <lineage>
        <taxon>Bacteria</taxon>
        <taxon>Bacillati</taxon>
        <taxon>Actinomycetota</taxon>
        <taxon>Actinomycetes</taxon>
        <taxon>Micrococcales</taxon>
        <taxon>Micrococcaceae</taxon>
        <taxon>Nesterenkonia</taxon>
    </lineage>
</organism>
<comment type="caution">
    <text evidence="1">The sequence shown here is derived from an EMBL/GenBank/DDBJ whole genome shotgun (WGS) entry which is preliminary data.</text>
</comment>
<name>A0A7X8TI28_9MICC</name>
<evidence type="ECO:0000313" key="2">
    <source>
        <dbReference type="Proteomes" id="UP000523139"/>
    </source>
</evidence>
<gene>
    <name evidence="1" type="ORF">HGQ17_03825</name>
</gene>
<keyword evidence="2" id="KW-1185">Reference proteome</keyword>
<accession>A0A7X8TI28</accession>
<dbReference type="RefSeq" id="WP_168886639.1">
    <property type="nucleotide sequence ID" value="NZ_JABAHY010000002.1"/>
</dbReference>
<proteinExistence type="predicted"/>
<protein>
    <submittedName>
        <fullName evidence="1">Uncharacterized protein</fullName>
    </submittedName>
</protein>
<dbReference type="EMBL" id="JABAHY010000002">
    <property type="protein sequence ID" value="NLS09147.1"/>
    <property type="molecule type" value="Genomic_DNA"/>
</dbReference>
<dbReference type="AlphaFoldDB" id="A0A7X8TI28"/>
<sequence>MIFDPEALWKATVGLPAELEAAAQGYDRASQRLVNIAQKGEQFKAYLDKAQGTDWTSPAATAFRDLVELLRPVGVLIQTESVGLASDAQQIADGLRANAARARSVGSWLISIFSGGATMPQERMVELGLDHGFRRIEQALEGNGAEYISMLDGDLIIRLSKQAMSPW</sequence>